<comment type="similarity">
    <text evidence="1">Belongs to the ABC transporter superfamily.</text>
</comment>
<dbReference type="InterPro" id="IPR003593">
    <property type="entry name" value="AAA+_ATPase"/>
</dbReference>
<dbReference type="PROSITE" id="PS00211">
    <property type="entry name" value="ABC_TRANSPORTER_1"/>
    <property type="match status" value="1"/>
</dbReference>
<dbReference type="Pfam" id="PF00005">
    <property type="entry name" value="ABC_tran"/>
    <property type="match status" value="1"/>
</dbReference>
<gene>
    <name evidence="6" type="ORF">J2S76_004111</name>
</gene>
<dbReference type="EMBL" id="JAUSUH010000012">
    <property type="protein sequence ID" value="MDQ0349660.1"/>
    <property type="molecule type" value="Genomic_DNA"/>
</dbReference>
<comment type="caution">
    <text evidence="6">The sequence shown here is derived from an EMBL/GenBank/DDBJ whole genome shotgun (WGS) entry which is preliminary data.</text>
</comment>
<dbReference type="InterPro" id="IPR017911">
    <property type="entry name" value="MacB-like_ATP-bd"/>
</dbReference>
<feature type="domain" description="ABC transporter" evidence="5">
    <location>
        <begin position="5"/>
        <end position="237"/>
    </location>
</feature>
<dbReference type="InterPro" id="IPR015854">
    <property type="entry name" value="ABC_transpr_LolD-like"/>
</dbReference>
<keyword evidence="3" id="KW-0547">Nucleotide-binding</keyword>
<dbReference type="SUPFAM" id="SSF52540">
    <property type="entry name" value="P-loop containing nucleoside triphosphate hydrolases"/>
    <property type="match status" value="1"/>
</dbReference>
<keyword evidence="4 6" id="KW-0067">ATP-binding</keyword>
<dbReference type="PROSITE" id="PS50893">
    <property type="entry name" value="ABC_TRANSPORTER_2"/>
    <property type="match status" value="1"/>
</dbReference>
<dbReference type="CDD" id="cd03255">
    <property type="entry name" value="ABC_MJ0796_LolCDE_FtsE"/>
    <property type="match status" value="1"/>
</dbReference>
<evidence type="ECO:0000256" key="3">
    <source>
        <dbReference type="ARBA" id="ARBA00022741"/>
    </source>
</evidence>
<dbReference type="SMART" id="SM00382">
    <property type="entry name" value="AAA"/>
    <property type="match status" value="1"/>
</dbReference>
<evidence type="ECO:0000313" key="6">
    <source>
        <dbReference type="EMBL" id="MDQ0349660.1"/>
    </source>
</evidence>
<keyword evidence="2" id="KW-0813">Transport</keyword>
<reference evidence="6 7" key="1">
    <citation type="submission" date="2023-07" db="EMBL/GenBank/DDBJ databases">
        <title>Genomic Encyclopedia of Type Strains, Phase IV (KMG-IV): sequencing the most valuable type-strain genomes for metagenomic binning, comparative biology and taxonomic classification.</title>
        <authorList>
            <person name="Goeker M."/>
        </authorList>
    </citation>
    <scope>NUCLEOTIDE SEQUENCE [LARGE SCALE GENOMIC DNA]</scope>
    <source>
        <strain evidence="6 7">DSM 1277</strain>
    </source>
</reference>
<evidence type="ECO:0000256" key="2">
    <source>
        <dbReference type="ARBA" id="ARBA00022448"/>
    </source>
</evidence>
<dbReference type="RefSeq" id="WP_307063561.1">
    <property type="nucleotide sequence ID" value="NZ_JAUSUH010000012.1"/>
</dbReference>
<evidence type="ECO:0000256" key="1">
    <source>
        <dbReference type="ARBA" id="ARBA00005417"/>
    </source>
</evidence>
<dbReference type="InterPro" id="IPR003439">
    <property type="entry name" value="ABC_transporter-like_ATP-bd"/>
</dbReference>
<name>A0ABU0DN75_9HYPH</name>
<dbReference type="InterPro" id="IPR017871">
    <property type="entry name" value="ABC_transporter-like_CS"/>
</dbReference>
<dbReference type="Proteomes" id="UP001238467">
    <property type="component" value="Unassembled WGS sequence"/>
</dbReference>
<sequence>MEANLSARMLSKSYTVQNIRTDALRDVSLDLWAGELSLIIGPSGCGKSTLLSLMSGLSRPDSGTVYAAGVELSALSDAERDAFRLAHCGFVFQGFNLFPALTALEQVQIPLDYLKVPQDRAARRAAEALDMVGLWHRRHLRPAELSGGEKQRVAIARALVKRPSLLFADEPTSALDSTNGGTVTDLLRRIAHATGAVVACVSHDPRLIARADRVLEMEDGRLLRDRRPAHSEPMEPL</sequence>
<evidence type="ECO:0000313" key="7">
    <source>
        <dbReference type="Proteomes" id="UP001238467"/>
    </source>
</evidence>
<dbReference type="InterPro" id="IPR027417">
    <property type="entry name" value="P-loop_NTPase"/>
</dbReference>
<evidence type="ECO:0000259" key="5">
    <source>
        <dbReference type="PROSITE" id="PS50893"/>
    </source>
</evidence>
<organism evidence="6 7">
    <name type="scientific">Ancylobacter vacuolatus</name>
    <dbReference type="NCBI Taxonomy" id="223389"/>
    <lineage>
        <taxon>Bacteria</taxon>
        <taxon>Pseudomonadati</taxon>
        <taxon>Pseudomonadota</taxon>
        <taxon>Alphaproteobacteria</taxon>
        <taxon>Hyphomicrobiales</taxon>
        <taxon>Xanthobacteraceae</taxon>
        <taxon>Ancylobacter</taxon>
    </lineage>
</organism>
<dbReference type="GO" id="GO:0005524">
    <property type="term" value="F:ATP binding"/>
    <property type="evidence" value="ECO:0007669"/>
    <property type="project" value="UniProtKB-KW"/>
</dbReference>
<protein>
    <submittedName>
        <fullName evidence="6">ABC transport system ATP-binding protein</fullName>
    </submittedName>
</protein>
<dbReference type="PANTHER" id="PTHR24220">
    <property type="entry name" value="IMPORT ATP-BINDING PROTEIN"/>
    <property type="match status" value="1"/>
</dbReference>
<accession>A0ABU0DN75</accession>
<dbReference type="Gene3D" id="3.40.50.300">
    <property type="entry name" value="P-loop containing nucleotide triphosphate hydrolases"/>
    <property type="match status" value="1"/>
</dbReference>
<proteinExistence type="inferred from homology"/>
<evidence type="ECO:0000256" key="4">
    <source>
        <dbReference type="ARBA" id="ARBA00022840"/>
    </source>
</evidence>
<keyword evidence="7" id="KW-1185">Reference proteome</keyword>